<dbReference type="EMBL" id="BMII01000003">
    <property type="protein sequence ID" value="GGB47432.1"/>
    <property type="molecule type" value="Genomic_DNA"/>
</dbReference>
<dbReference type="Proteomes" id="UP000617555">
    <property type="component" value="Unassembled WGS sequence"/>
</dbReference>
<comment type="caution">
    <text evidence="2">The sequence shown here is derived from an EMBL/GenBank/DDBJ whole genome shotgun (WGS) entry which is preliminary data.</text>
</comment>
<gene>
    <name evidence="2" type="ORF">GCM10011607_04600</name>
</gene>
<proteinExistence type="predicted"/>
<organism evidence="2 3">
    <name type="scientific">Shewanella inventionis</name>
    <dbReference type="NCBI Taxonomy" id="1738770"/>
    <lineage>
        <taxon>Bacteria</taxon>
        <taxon>Pseudomonadati</taxon>
        <taxon>Pseudomonadota</taxon>
        <taxon>Gammaproteobacteria</taxon>
        <taxon>Alteromonadales</taxon>
        <taxon>Shewanellaceae</taxon>
        <taxon>Shewanella</taxon>
    </lineage>
</organism>
<keyword evidence="1" id="KW-1133">Transmembrane helix</keyword>
<name>A0ABQ1IQH0_9GAMM</name>
<reference evidence="3" key="1">
    <citation type="journal article" date="2019" name="Int. J. Syst. Evol. Microbiol.">
        <title>The Global Catalogue of Microorganisms (GCM) 10K type strain sequencing project: providing services to taxonomists for standard genome sequencing and annotation.</title>
        <authorList>
            <consortium name="The Broad Institute Genomics Platform"/>
            <consortium name="The Broad Institute Genome Sequencing Center for Infectious Disease"/>
            <person name="Wu L."/>
            <person name="Ma J."/>
        </authorList>
    </citation>
    <scope>NUCLEOTIDE SEQUENCE [LARGE SCALE GENOMIC DNA]</scope>
    <source>
        <strain evidence="3">CGMCC 1.15339</strain>
    </source>
</reference>
<keyword evidence="3" id="KW-1185">Reference proteome</keyword>
<keyword evidence="1" id="KW-0812">Transmembrane</keyword>
<keyword evidence="1" id="KW-0472">Membrane</keyword>
<feature type="transmembrane region" description="Helical" evidence="1">
    <location>
        <begin position="33"/>
        <end position="49"/>
    </location>
</feature>
<accession>A0ABQ1IQH0</accession>
<evidence type="ECO:0000256" key="1">
    <source>
        <dbReference type="SAM" id="Phobius"/>
    </source>
</evidence>
<evidence type="ECO:0000313" key="3">
    <source>
        <dbReference type="Proteomes" id="UP000617555"/>
    </source>
</evidence>
<protein>
    <submittedName>
        <fullName evidence="2">Uncharacterized protein</fullName>
    </submittedName>
</protein>
<sequence length="70" mass="7743">MQFSWLVVLLLTSAASCIGFGVAAYRQGLGVKRWGFLALLLGPLTYPLFSTHKRLADVKLLRQGGYKIQC</sequence>
<evidence type="ECO:0000313" key="2">
    <source>
        <dbReference type="EMBL" id="GGB47432.1"/>
    </source>
</evidence>